<feature type="domain" description="Rubrerythrin diiron-binding" evidence="1">
    <location>
        <begin position="27"/>
        <end position="68"/>
    </location>
</feature>
<dbReference type="InterPro" id="IPR012347">
    <property type="entry name" value="Ferritin-like"/>
</dbReference>
<dbReference type="SUPFAM" id="SSF47240">
    <property type="entry name" value="Ferritin-like"/>
    <property type="match status" value="1"/>
</dbReference>
<dbReference type="InterPro" id="IPR009078">
    <property type="entry name" value="Ferritin-like_SF"/>
</dbReference>
<evidence type="ECO:0000313" key="3">
    <source>
        <dbReference type="Proteomes" id="UP000886785"/>
    </source>
</evidence>
<reference evidence="2" key="1">
    <citation type="submission" date="2020-10" db="EMBL/GenBank/DDBJ databases">
        <authorList>
            <person name="Gilroy R."/>
        </authorList>
    </citation>
    <scope>NUCLEOTIDE SEQUENCE</scope>
    <source>
        <strain evidence="2">ChiSjej1B19-7085</strain>
    </source>
</reference>
<proteinExistence type="predicted"/>
<gene>
    <name evidence="2" type="ORF">IAA54_08615</name>
</gene>
<dbReference type="InterPro" id="IPR003251">
    <property type="entry name" value="Rr_diiron-bd_dom"/>
</dbReference>
<comment type="caution">
    <text evidence="2">The sequence shown here is derived from an EMBL/GenBank/DDBJ whole genome shotgun (WGS) entry which is preliminary data.</text>
</comment>
<dbReference type="GO" id="GO:0046872">
    <property type="term" value="F:metal ion binding"/>
    <property type="evidence" value="ECO:0007669"/>
    <property type="project" value="InterPro"/>
</dbReference>
<accession>A0A9D1DRH4</accession>
<name>A0A9D1DRH4_9FIRM</name>
<reference evidence="2" key="2">
    <citation type="journal article" date="2021" name="PeerJ">
        <title>Extensive microbial diversity within the chicken gut microbiome revealed by metagenomics and culture.</title>
        <authorList>
            <person name="Gilroy R."/>
            <person name="Ravi A."/>
            <person name="Getino M."/>
            <person name="Pursley I."/>
            <person name="Horton D.L."/>
            <person name="Alikhan N.F."/>
            <person name="Baker D."/>
            <person name="Gharbi K."/>
            <person name="Hall N."/>
            <person name="Watson M."/>
            <person name="Adriaenssens E.M."/>
            <person name="Foster-Nyarko E."/>
            <person name="Jarju S."/>
            <person name="Secka A."/>
            <person name="Antonio M."/>
            <person name="Oren A."/>
            <person name="Chaudhuri R.R."/>
            <person name="La Ragione R."/>
            <person name="Hildebrand F."/>
            <person name="Pallen M.J."/>
        </authorList>
    </citation>
    <scope>NUCLEOTIDE SEQUENCE</scope>
    <source>
        <strain evidence="2">ChiSjej1B19-7085</strain>
    </source>
</reference>
<dbReference type="EMBL" id="DVHF01000101">
    <property type="protein sequence ID" value="HIR57719.1"/>
    <property type="molecule type" value="Genomic_DNA"/>
</dbReference>
<evidence type="ECO:0000313" key="2">
    <source>
        <dbReference type="EMBL" id="HIR57719.1"/>
    </source>
</evidence>
<dbReference type="AlphaFoldDB" id="A0A9D1DRH4"/>
<sequence length="70" mass="8137">MDNKNGFTITDRDRVLRAWESSTELVRDYQAYANQLADDNKELAKLFAEFAEDEAQHAAKLLELLRGYEK</sequence>
<dbReference type="Pfam" id="PF02915">
    <property type="entry name" value="Rubrerythrin"/>
    <property type="match status" value="1"/>
</dbReference>
<dbReference type="Gene3D" id="1.20.1260.10">
    <property type="match status" value="1"/>
</dbReference>
<dbReference type="Proteomes" id="UP000886785">
    <property type="component" value="Unassembled WGS sequence"/>
</dbReference>
<evidence type="ECO:0000259" key="1">
    <source>
        <dbReference type="Pfam" id="PF02915"/>
    </source>
</evidence>
<protein>
    <submittedName>
        <fullName evidence="2">Rubrerythrin</fullName>
    </submittedName>
</protein>
<dbReference type="GO" id="GO:0016491">
    <property type="term" value="F:oxidoreductase activity"/>
    <property type="evidence" value="ECO:0007669"/>
    <property type="project" value="InterPro"/>
</dbReference>
<organism evidence="2 3">
    <name type="scientific">Candidatus Gallacutalibacter pullicola</name>
    <dbReference type="NCBI Taxonomy" id="2840830"/>
    <lineage>
        <taxon>Bacteria</taxon>
        <taxon>Bacillati</taxon>
        <taxon>Bacillota</taxon>
        <taxon>Clostridia</taxon>
        <taxon>Eubacteriales</taxon>
        <taxon>Candidatus Gallacutalibacter</taxon>
    </lineage>
</organism>